<dbReference type="CDD" id="cd02907">
    <property type="entry name" value="Macro_Af1521_BAL-like"/>
    <property type="match status" value="1"/>
</dbReference>
<dbReference type="GO" id="GO:0005737">
    <property type="term" value="C:cytoplasm"/>
    <property type="evidence" value="ECO:0007669"/>
    <property type="project" value="TreeGrafter"/>
</dbReference>
<dbReference type="EMBL" id="AYCK01004838">
    <property type="status" value="NOT_ANNOTATED_CDS"/>
    <property type="molecule type" value="Genomic_DNA"/>
</dbReference>
<dbReference type="CDD" id="cd01439">
    <property type="entry name" value="TCCD_inducible_PARP_like"/>
    <property type="match status" value="1"/>
</dbReference>
<keyword evidence="2 7" id="KW-0328">Glycosyltransferase</keyword>
<sequence length="720" mass="78984">IYKVQTSDGVEIVVSKADMCSYSVDAVVNPSTEDLKHTAGLALALSKAAGPQLQAICDQIINVKGKLRPGDCAVTDAGGMLCCKKVIHAVGPYFDQAKPKKAEAQLKRTVKESLEQAEKCGCVSVALPAISRSLGFPLNLCLATITRAVKEYCEEKYDDNTLKTIHLVDNEDSVALGLESAVKQEFGNHGLAPPDTSLCRGQTKEGLSIVLKKGNIEAAKTEVIVNTVAEDLVLNKGAISNAIFSAAGAKLQQLVHSQKMKGAPGEIVVTDNCKLKSKQVFHAIAPSWDNGQGTAEKTLTGIFKDCLDLAEKTRLTSISFPAVGTGNLGFPKNLVATLMLDKFLDFSSQRQSKNLKKITVVLYPGDAQTIQVFTDEFQKKFPSATGPSATGPAPADSSQSTGRKTQWAASGLGLAGFLGQILWHAKHKWSQFEFAYLNHHKITDNDILNLSSADCQRIVDIQMKMGVSIKNQITNGQASFIIEGLSKDVLRASREIDNMLKKVRKEQELKRKLELAATVADWQYQRSGLQYQSFDQMTNYELEHALATSSEYQDVLKLFNATCNRAVTKIERIQNPALWKSLQIKKQEMELRNNHQNNEKHLFHGTSETTVPVINESGFNRSYAGKNATCYGKGAYFAVNASYSANDTYSRPNANGEKFMYVCRVLTGDHTQGQQNMIAPPSKGSGVYLYDSVVDNMTNPNMFIVFHDTQAYPEYLITFK</sequence>
<dbReference type="GO" id="GO:0005634">
    <property type="term" value="C:nucleus"/>
    <property type="evidence" value="ECO:0007669"/>
    <property type="project" value="UniProtKB-SubCell"/>
</dbReference>
<protein>
    <recommendedName>
        <fullName evidence="7">Poly [ADP-ribose] polymerase</fullName>
        <shortName evidence="7">PARP</shortName>
        <ecNumber evidence="7">2.4.2.-</ecNumber>
    </recommendedName>
</protein>
<dbReference type="Ensembl" id="ENSPFOT00000031165.1">
    <property type="protein sequence ID" value="ENSPFOP00000021176.1"/>
    <property type="gene ID" value="ENSPFOG00000016743.2"/>
</dbReference>
<evidence type="ECO:0000313" key="13">
    <source>
        <dbReference type="Proteomes" id="UP000028760"/>
    </source>
</evidence>
<dbReference type="SMART" id="SM00506">
    <property type="entry name" value="A1pp"/>
    <property type="match status" value="2"/>
</dbReference>
<dbReference type="EC" id="2.4.2.-" evidence="7"/>
<feature type="domain" description="Macro" evidence="11">
    <location>
        <begin position="1"/>
        <end position="186"/>
    </location>
</feature>
<evidence type="ECO:0000256" key="8">
    <source>
        <dbReference type="SAM" id="Coils"/>
    </source>
</evidence>
<comment type="subcellular location">
    <subcellularLocation>
        <location evidence="1">Nucleus</location>
    </subcellularLocation>
</comment>
<dbReference type="InterPro" id="IPR012317">
    <property type="entry name" value="Poly(ADP-ribose)pol_cat_dom"/>
</dbReference>
<feature type="region of interest" description="Disordered" evidence="9">
    <location>
        <begin position="383"/>
        <end position="402"/>
    </location>
</feature>
<evidence type="ECO:0000313" key="12">
    <source>
        <dbReference type="Ensembl" id="ENSPFOP00000021176.1"/>
    </source>
</evidence>
<reference evidence="13" key="1">
    <citation type="submission" date="2013-10" db="EMBL/GenBank/DDBJ databases">
        <authorList>
            <person name="Schartl M."/>
            <person name="Warren W."/>
        </authorList>
    </citation>
    <scope>NUCLEOTIDE SEQUENCE [LARGE SCALE GENOMIC DNA]</scope>
    <source>
        <strain evidence="13">female</strain>
    </source>
</reference>
<evidence type="ECO:0000259" key="11">
    <source>
        <dbReference type="PROSITE" id="PS51154"/>
    </source>
</evidence>
<dbReference type="GO" id="GO:0070212">
    <property type="term" value="P:protein poly-ADP-ribosylation"/>
    <property type="evidence" value="ECO:0007669"/>
    <property type="project" value="TreeGrafter"/>
</dbReference>
<dbReference type="GO" id="GO:1990404">
    <property type="term" value="F:NAD+-protein mono-ADP-ribosyltransferase activity"/>
    <property type="evidence" value="ECO:0007669"/>
    <property type="project" value="TreeGrafter"/>
</dbReference>
<dbReference type="GO" id="GO:0003714">
    <property type="term" value="F:transcription corepressor activity"/>
    <property type="evidence" value="ECO:0007669"/>
    <property type="project" value="TreeGrafter"/>
</dbReference>
<feature type="domain" description="PARP catalytic" evidence="10">
    <location>
        <begin position="528"/>
        <end position="720"/>
    </location>
</feature>
<proteinExistence type="inferred from homology"/>
<organism evidence="12 13">
    <name type="scientific">Poecilia formosa</name>
    <name type="common">Amazon molly</name>
    <name type="synonym">Limia formosa</name>
    <dbReference type="NCBI Taxonomy" id="48698"/>
    <lineage>
        <taxon>Eukaryota</taxon>
        <taxon>Metazoa</taxon>
        <taxon>Chordata</taxon>
        <taxon>Craniata</taxon>
        <taxon>Vertebrata</taxon>
        <taxon>Euteleostomi</taxon>
        <taxon>Actinopterygii</taxon>
        <taxon>Neopterygii</taxon>
        <taxon>Teleostei</taxon>
        <taxon>Neoteleostei</taxon>
        <taxon>Acanthomorphata</taxon>
        <taxon>Ovalentaria</taxon>
        <taxon>Atherinomorphae</taxon>
        <taxon>Cyprinodontiformes</taxon>
        <taxon>Poeciliidae</taxon>
        <taxon>Poeciliinae</taxon>
        <taxon>Poecilia</taxon>
    </lineage>
</organism>
<reference evidence="12" key="3">
    <citation type="submission" date="2025-09" db="UniProtKB">
        <authorList>
            <consortium name="Ensembl"/>
        </authorList>
    </citation>
    <scope>IDENTIFICATION</scope>
</reference>
<keyword evidence="8" id="KW-0175">Coiled coil</keyword>
<dbReference type="Pfam" id="PF23254">
    <property type="entry name" value="KH_PARP14_8"/>
    <property type="match status" value="1"/>
</dbReference>
<dbReference type="SUPFAM" id="SSF56399">
    <property type="entry name" value="ADP-ribosylation"/>
    <property type="match status" value="1"/>
</dbReference>
<dbReference type="PANTHER" id="PTHR14453">
    <property type="entry name" value="PARP/ZINC FINGER CCCH TYPE DOMAIN CONTAINING PROTEIN"/>
    <property type="match status" value="1"/>
</dbReference>
<dbReference type="Gene3D" id="3.90.228.10">
    <property type="match status" value="1"/>
</dbReference>
<evidence type="ECO:0000256" key="1">
    <source>
        <dbReference type="ARBA" id="ARBA00004123"/>
    </source>
</evidence>
<feature type="coiled-coil region" evidence="8">
    <location>
        <begin position="482"/>
        <end position="516"/>
    </location>
</feature>
<dbReference type="SUPFAM" id="SSF52949">
    <property type="entry name" value="Macro domain-like"/>
    <property type="match status" value="2"/>
</dbReference>
<evidence type="ECO:0000256" key="6">
    <source>
        <dbReference type="ARBA" id="ARBA00024347"/>
    </source>
</evidence>
<dbReference type="AlphaFoldDB" id="A0A096LPT5"/>
<evidence type="ECO:0000256" key="7">
    <source>
        <dbReference type="RuleBase" id="RU362114"/>
    </source>
</evidence>
<dbReference type="Gene3D" id="3.40.220.10">
    <property type="entry name" value="Leucine Aminopeptidase, subunit E, domain 1"/>
    <property type="match status" value="2"/>
</dbReference>
<dbReference type="GeneTree" id="ENSGT00940000154311"/>
<evidence type="ECO:0000256" key="2">
    <source>
        <dbReference type="ARBA" id="ARBA00022676"/>
    </source>
</evidence>
<dbReference type="PROSITE" id="PS51154">
    <property type="entry name" value="MACRO"/>
    <property type="match status" value="2"/>
</dbReference>
<keyword evidence="3 7" id="KW-0808">Transferase</keyword>
<comment type="similarity">
    <text evidence="6">Belongs to the ARTD/PARP family.</text>
</comment>
<evidence type="ECO:0000256" key="5">
    <source>
        <dbReference type="ARBA" id="ARBA00023242"/>
    </source>
</evidence>
<dbReference type="GO" id="GO:0003950">
    <property type="term" value="F:NAD+ poly-ADP-ribosyltransferase activity"/>
    <property type="evidence" value="ECO:0007669"/>
    <property type="project" value="UniProtKB-UniRule"/>
</dbReference>
<dbReference type="Pfam" id="PF01661">
    <property type="entry name" value="Macro"/>
    <property type="match status" value="2"/>
</dbReference>
<dbReference type="InterPro" id="IPR002589">
    <property type="entry name" value="Macro_dom"/>
</dbReference>
<dbReference type="InterPro" id="IPR057049">
    <property type="entry name" value="PARP14_KH_8"/>
</dbReference>
<evidence type="ECO:0000256" key="9">
    <source>
        <dbReference type="SAM" id="MobiDB-lite"/>
    </source>
</evidence>
<dbReference type="GO" id="GO:0010629">
    <property type="term" value="P:negative regulation of gene expression"/>
    <property type="evidence" value="ECO:0007669"/>
    <property type="project" value="TreeGrafter"/>
</dbReference>
<keyword evidence="4 7" id="KW-0520">NAD</keyword>
<dbReference type="InterPro" id="IPR052056">
    <property type="entry name" value="Mono-ARTD/PARP"/>
</dbReference>
<evidence type="ECO:0000256" key="4">
    <source>
        <dbReference type="ARBA" id="ARBA00023027"/>
    </source>
</evidence>
<keyword evidence="5" id="KW-0539">Nucleus</keyword>
<dbReference type="PROSITE" id="PS51059">
    <property type="entry name" value="PARP_CATALYTIC"/>
    <property type="match status" value="1"/>
</dbReference>
<reference evidence="12" key="2">
    <citation type="submission" date="2025-08" db="UniProtKB">
        <authorList>
            <consortium name="Ensembl"/>
        </authorList>
    </citation>
    <scope>IDENTIFICATION</scope>
</reference>
<evidence type="ECO:0000259" key="10">
    <source>
        <dbReference type="PROSITE" id="PS51059"/>
    </source>
</evidence>
<dbReference type="Proteomes" id="UP000028760">
    <property type="component" value="Unassembled WGS sequence"/>
</dbReference>
<dbReference type="PANTHER" id="PTHR14453:SF89">
    <property type="entry name" value="PROTEIN MONO-ADP-RIBOSYLTRANSFERASE PARP14"/>
    <property type="match status" value="1"/>
</dbReference>
<name>A0A096LPT5_POEFO</name>
<keyword evidence="13" id="KW-1185">Reference proteome</keyword>
<accession>A0A096LPT5</accession>
<dbReference type="Pfam" id="PF00644">
    <property type="entry name" value="PARP"/>
    <property type="match status" value="1"/>
</dbReference>
<dbReference type="InterPro" id="IPR043472">
    <property type="entry name" value="Macro_dom-like"/>
</dbReference>
<feature type="compositionally biased region" description="Low complexity" evidence="9">
    <location>
        <begin position="383"/>
        <end position="398"/>
    </location>
</feature>
<feature type="domain" description="Macro" evidence="11">
    <location>
        <begin position="196"/>
        <end position="381"/>
    </location>
</feature>
<evidence type="ECO:0000256" key="3">
    <source>
        <dbReference type="ARBA" id="ARBA00022679"/>
    </source>
</evidence>
<dbReference type="FunFam" id="3.90.228.10:FF:000008">
    <property type="entry name" value="Poly [ADP-ribose] polymerase"/>
    <property type="match status" value="1"/>
</dbReference>